<reference evidence="13" key="1">
    <citation type="journal article" date="2019" name="Int. J. Syst. Evol. Microbiol.">
        <title>The Global Catalogue of Microorganisms (GCM) 10K type strain sequencing project: providing services to taxonomists for standard genome sequencing and annotation.</title>
        <authorList>
            <consortium name="The Broad Institute Genomics Platform"/>
            <consortium name="The Broad Institute Genome Sequencing Center for Infectious Disease"/>
            <person name="Wu L."/>
            <person name="Ma J."/>
        </authorList>
    </citation>
    <scope>NUCLEOTIDE SEQUENCE [LARGE SCALE GENOMIC DNA]</scope>
    <source>
        <strain evidence="13">KCTC 52487</strain>
    </source>
</reference>
<keyword evidence="6 10" id="KW-0630">Potassium</keyword>
<evidence type="ECO:0000256" key="7">
    <source>
        <dbReference type="ARBA" id="ARBA00022989"/>
    </source>
</evidence>
<feature type="transmembrane region" description="Helical" evidence="11">
    <location>
        <begin position="272"/>
        <end position="293"/>
    </location>
</feature>
<comment type="subcellular location">
    <subcellularLocation>
        <location evidence="10">Cell inner membrane</location>
        <topology evidence="10">Multi-pass membrane protein</topology>
    </subcellularLocation>
    <subcellularLocation>
        <location evidence="1">Cell membrane</location>
        <topology evidence="1">Multi-pass membrane protein</topology>
    </subcellularLocation>
</comment>
<feature type="transmembrane region" description="Helical" evidence="11">
    <location>
        <begin position="7"/>
        <end position="29"/>
    </location>
</feature>
<organism evidence="12 13">
    <name type="scientific">Hyphobacterium vulgare</name>
    <dbReference type="NCBI Taxonomy" id="1736751"/>
    <lineage>
        <taxon>Bacteria</taxon>
        <taxon>Pseudomonadati</taxon>
        <taxon>Pseudomonadota</taxon>
        <taxon>Alphaproteobacteria</taxon>
        <taxon>Maricaulales</taxon>
        <taxon>Maricaulaceae</taxon>
        <taxon>Hyphobacterium</taxon>
    </lineage>
</organism>
<evidence type="ECO:0000256" key="2">
    <source>
        <dbReference type="ARBA" id="ARBA00022448"/>
    </source>
</evidence>
<dbReference type="EMBL" id="JBHRSV010000019">
    <property type="protein sequence ID" value="MFC2926389.1"/>
    <property type="molecule type" value="Genomic_DNA"/>
</dbReference>
<dbReference type="Proteomes" id="UP001595379">
    <property type="component" value="Unassembled WGS sequence"/>
</dbReference>
<evidence type="ECO:0000256" key="5">
    <source>
        <dbReference type="ARBA" id="ARBA00022692"/>
    </source>
</evidence>
<evidence type="ECO:0000313" key="12">
    <source>
        <dbReference type="EMBL" id="MFC2926389.1"/>
    </source>
</evidence>
<evidence type="ECO:0000313" key="13">
    <source>
        <dbReference type="Proteomes" id="UP001595379"/>
    </source>
</evidence>
<keyword evidence="10" id="KW-0997">Cell inner membrane</keyword>
<protein>
    <recommendedName>
        <fullName evidence="10">Trk system potassium uptake protein</fullName>
    </recommendedName>
</protein>
<gene>
    <name evidence="12" type="ORF">ACFOOR_09765</name>
</gene>
<sequence length="484" mass="50892">MTASIRPIIFVIGTLIIVLSAAMIVPFLLDLHDGRGDSARAFLSTGFIGIVAGSVMAMASRGDNSNLSVRAGFILTAGSWAVLALWAAIPMRYSGIGLDWTDAIFESMSGLTTTGATVITGLDTQPRGLLMWRAILQWIGGIGIIVTAMAVWPLLGVGGMQLFRLESSDNSEKILPRAAQIAAAIAALYLGLTILCALCYSAVGLSTFDSIAHAMTTIATGGYSTRDASIGAFLDEGGDLVALVFMIVAALPFVAWLVALRGRPSALWRDPQVRGFLTLVVAATVILTVLLMATGAHGNESAWRFAAVNAVSVITGTGYATADFNAWGPIAQASLFALMFAGGCAGSTTCSVKIFRYQIAILAIRRHLVSLVHPNAITPMRYGNQVVSQQTVYSVLGFLFAFILIFIVSAIILNAMGLDTVTALSGAATSLANVGPGLGPMIGPAGTFQPLPDPAKWVMTANMLIGRLEVITVLVFLTPRFWKS</sequence>
<feature type="transmembrane region" description="Helical" evidence="11">
    <location>
        <begin position="178"/>
        <end position="203"/>
    </location>
</feature>
<accession>A0ABV6ZYD8</accession>
<keyword evidence="4 10" id="KW-0633">Potassium transport</keyword>
<evidence type="ECO:0000256" key="9">
    <source>
        <dbReference type="ARBA" id="ARBA00023136"/>
    </source>
</evidence>
<comment type="similarity">
    <text evidence="10">Belongs to the TrkH potassium transport family.</text>
</comment>
<name>A0ABV6ZYD8_9PROT</name>
<comment type="function">
    <text evidence="10">Low-affinity potassium transport system. Interacts with Trk system potassium uptake protein TrkA.</text>
</comment>
<keyword evidence="8 10" id="KW-0406">Ion transport</keyword>
<dbReference type="Pfam" id="PF02386">
    <property type="entry name" value="TrkH"/>
    <property type="match status" value="1"/>
</dbReference>
<evidence type="ECO:0000256" key="3">
    <source>
        <dbReference type="ARBA" id="ARBA00022475"/>
    </source>
</evidence>
<keyword evidence="13" id="KW-1185">Reference proteome</keyword>
<evidence type="ECO:0000256" key="6">
    <source>
        <dbReference type="ARBA" id="ARBA00022958"/>
    </source>
</evidence>
<dbReference type="InterPro" id="IPR004772">
    <property type="entry name" value="TrkH"/>
</dbReference>
<feature type="transmembrane region" description="Helical" evidence="11">
    <location>
        <begin position="240"/>
        <end position="260"/>
    </location>
</feature>
<dbReference type="PANTHER" id="PTHR32024:SF3">
    <property type="entry name" value="TRK SYSTEM POTASSIUM UPTAKE PROTEIN"/>
    <property type="match status" value="1"/>
</dbReference>
<feature type="transmembrane region" description="Helical" evidence="11">
    <location>
        <begin position="41"/>
        <end position="59"/>
    </location>
</feature>
<comment type="caution">
    <text evidence="12">The sequence shown here is derived from an EMBL/GenBank/DDBJ whole genome shotgun (WGS) entry which is preliminary data.</text>
</comment>
<keyword evidence="2 10" id="KW-0813">Transport</keyword>
<dbReference type="PANTHER" id="PTHR32024">
    <property type="entry name" value="TRK SYSTEM POTASSIUM UPTAKE PROTEIN TRKG-RELATED"/>
    <property type="match status" value="1"/>
</dbReference>
<evidence type="ECO:0000256" key="10">
    <source>
        <dbReference type="PIRNR" id="PIRNR006247"/>
    </source>
</evidence>
<evidence type="ECO:0000256" key="8">
    <source>
        <dbReference type="ARBA" id="ARBA00023065"/>
    </source>
</evidence>
<feature type="transmembrane region" description="Helical" evidence="11">
    <location>
        <begin position="391"/>
        <end position="413"/>
    </location>
</feature>
<dbReference type="InterPro" id="IPR003445">
    <property type="entry name" value="Cat_transpt"/>
</dbReference>
<keyword evidence="5 11" id="KW-0812">Transmembrane</keyword>
<proteinExistence type="inferred from homology"/>
<dbReference type="PIRSF" id="PIRSF006247">
    <property type="entry name" value="TrkH"/>
    <property type="match status" value="1"/>
</dbReference>
<keyword evidence="7 11" id="KW-1133">Transmembrane helix</keyword>
<feature type="transmembrane region" description="Helical" evidence="11">
    <location>
        <begin position="457"/>
        <end position="477"/>
    </location>
</feature>
<evidence type="ECO:0000256" key="11">
    <source>
        <dbReference type="SAM" id="Phobius"/>
    </source>
</evidence>
<evidence type="ECO:0000256" key="4">
    <source>
        <dbReference type="ARBA" id="ARBA00022538"/>
    </source>
</evidence>
<evidence type="ECO:0000256" key="1">
    <source>
        <dbReference type="ARBA" id="ARBA00004651"/>
    </source>
</evidence>
<feature type="transmembrane region" description="Helical" evidence="11">
    <location>
        <begin position="135"/>
        <end position="157"/>
    </location>
</feature>
<keyword evidence="3 10" id="KW-1003">Cell membrane</keyword>
<dbReference type="RefSeq" id="WP_343164182.1">
    <property type="nucleotide sequence ID" value="NZ_JBHRSV010000019.1"/>
</dbReference>
<feature type="transmembrane region" description="Helical" evidence="11">
    <location>
        <begin position="333"/>
        <end position="355"/>
    </location>
</feature>
<keyword evidence="9 10" id="KW-0472">Membrane</keyword>
<feature type="transmembrane region" description="Helical" evidence="11">
    <location>
        <begin position="71"/>
        <end position="89"/>
    </location>
</feature>